<dbReference type="FunFam" id="1.10.3210.10:FF:000011">
    <property type="entry name" value="HD domain-containing protein 2"/>
    <property type="match status" value="1"/>
</dbReference>
<evidence type="ECO:0000256" key="11">
    <source>
        <dbReference type="ARBA" id="ARBA00022842"/>
    </source>
</evidence>
<feature type="domain" description="HD" evidence="12">
    <location>
        <begin position="35"/>
        <end position="144"/>
    </location>
</feature>
<dbReference type="SMART" id="SM00471">
    <property type="entry name" value="HDc"/>
    <property type="match status" value="1"/>
</dbReference>
<dbReference type="STRING" id="670386.D3B6T6"/>
<dbReference type="RefSeq" id="XP_020435173.1">
    <property type="nucleotide sequence ID" value="XM_020574759.1"/>
</dbReference>
<evidence type="ECO:0000313" key="13">
    <source>
        <dbReference type="EMBL" id="EFA83056.1"/>
    </source>
</evidence>
<comment type="similarity">
    <text evidence="6">Belongs to the HDDC2 family.</text>
</comment>
<dbReference type="InterPro" id="IPR039356">
    <property type="entry name" value="YfbR/HDDC2"/>
</dbReference>
<name>D3B6T6_HETP5</name>
<dbReference type="Gene3D" id="1.10.3210.10">
    <property type="entry name" value="Hypothetical protein af1432"/>
    <property type="match status" value="1"/>
</dbReference>
<proteinExistence type="inferred from homology"/>
<dbReference type="InterPro" id="IPR006674">
    <property type="entry name" value="HD_domain"/>
</dbReference>
<dbReference type="GO" id="GO:0002953">
    <property type="term" value="F:5'-deoxynucleotidase activity"/>
    <property type="evidence" value="ECO:0007669"/>
    <property type="project" value="UniProtKB-EC"/>
</dbReference>
<comment type="function">
    <text evidence="5">Catalyzes the dephosphorylation of the nucleoside 5'-monophosphates deoxyadenosine monophosphate (dAMP), deoxycytidine monophosphate (dCMP), deoxyguanosine monophosphate (dGMP) and deoxythymidine monophosphate (dTMP).</text>
</comment>
<dbReference type="InterPro" id="IPR003607">
    <property type="entry name" value="HD/PDEase_dom"/>
</dbReference>
<protein>
    <recommendedName>
        <fullName evidence="8">5'-deoxynucleotidase</fullName>
        <ecNumber evidence="8">3.1.3.89</ecNumber>
    </recommendedName>
</protein>
<evidence type="ECO:0000256" key="8">
    <source>
        <dbReference type="ARBA" id="ARBA00012964"/>
    </source>
</evidence>
<dbReference type="Proteomes" id="UP000001396">
    <property type="component" value="Unassembled WGS sequence"/>
</dbReference>
<comment type="caution">
    <text evidence="13">The sequence shown here is derived from an EMBL/GenBank/DDBJ whole genome shotgun (WGS) entry which is preliminary data.</text>
</comment>
<dbReference type="SUPFAM" id="SSF109604">
    <property type="entry name" value="HD-domain/PDEase-like"/>
    <property type="match status" value="1"/>
</dbReference>
<dbReference type="PROSITE" id="PS51831">
    <property type="entry name" value="HD"/>
    <property type="match status" value="1"/>
</dbReference>
<dbReference type="GO" id="GO:0046872">
    <property type="term" value="F:metal ion binding"/>
    <property type="evidence" value="ECO:0007669"/>
    <property type="project" value="UniProtKB-KW"/>
</dbReference>
<evidence type="ECO:0000259" key="12">
    <source>
        <dbReference type="PROSITE" id="PS51831"/>
    </source>
</evidence>
<comment type="subunit">
    <text evidence="7">Homodimer.</text>
</comment>
<keyword evidence="9" id="KW-0479">Metal-binding</keyword>
<dbReference type="PANTHER" id="PTHR11845:SF13">
    <property type="entry name" value="5'-DEOXYNUCLEOTIDASE HDDC2"/>
    <property type="match status" value="1"/>
</dbReference>
<dbReference type="GO" id="GO:0005737">
    <property type="term" value="C:cytoplasm"/>
    <property type="evidence" value="ECO:0007669"/>
    <property type="project" value="TreeGrafter"/>
</dbReference>
<gene>
    <name evidence="13" type="primary">hddc2</name>
    <name evidence="13" type="ORF">PPL_03844</name>
</gene>
<accession>D3B6T6</accession>
<dbReference type="PANTHER" id="PTHR11845">
    <property type="entry name" value="5'-DEOXYNUCLEOTIDASE HDDC2"/>
    <property type="match status" value="1"/>
</dbReference>
<dbReference type="Pfam" id="PF13023">
    <property type="entry name" value="HD_3"/>
    <property type="match status" value="1"/>
</dbReference>
<dbReference type="EMBL" id="ADBJ01000017">
    <property type="protein sequence ID" value="EFA83056.1"/>
    <property type="molecule type" value="Genomic_DNA"/>
</dbReference>
<dbReference type="EC" id="3.1.3.89" evidence="8"/>
<evidence type="ECO:0000256" key="1">
    <source>
        <dbReference type="ARBA" id="ARBA00001638"/>
    </source>
</evidence>
<keyword evidence="11" id="KW-0460">Magnesium</keyword>
<evidence type="ECO:0000256" key="6">
    <source>
        <dbReference type="ARBA" id="ARBA00009999"/>
    </source>
</evidence>
<keyword evidence="14" id="KW-1185">Reference proteome</keyword>
<evidence type="ECO:0000256" key="5">
    <source>
        <dbReference type="ARBA" id="ARBA00004074"/>
    </source>
</evidence>
<evidence type="ECO:0000256" key="2">
    <source>
        <dbReference type="ARBA" id="ARBA00001936"/>
    </source>
</evidence>
<dbReference type="GeneID" id="31359331"/>
<comment type="cofactor">
    <cofactor evidence="3">
        <name>Co(2+)</name>
        <dbReference type="ChEBI" id="CHEBI:48828"/>
    </cofactor>
</comment>
<evidence type="ECO:0000256" key="10">
    <source>
        <dbReference type="ARBA" id="ARBA00022801"/>
    </source>
</evidence>
<evidence type="ECO:0000256" key="4">
    <source>
        <dbReference type="ARBA" id="ARBA00001946"/>
    </source>
</evidence>
<dbReference type="InParanoid" id="D3B6T6"/>
<comment type="cofactor">
    <cofactor evidence="2">
        <name>Mn(2+)</name>
        <dbReference type="ChEBI" id="CHEBI:29035"/>
    </cofactor>
</comment>
<reference evidence="13 14" key="1">
    <citation type="journal article" date="2011" name="Genome Res.">
        <title>Phylogeny-wide analysis of social amoeba genomes highlights ancient origins for complex intercellular communication.</title>
        <authorList>
            <person name="Heidel A.J."/>
            <person name="Lawal H.M."/>
            <person name="Felder M."/>
            <person name="Schilde C."/>
            <person name="Helps N.R."/>
            <person name="Tunggal B."/>
            <person name="Rivero F."/>
            <person name="John U."/>
            <person name="Schleicher M."/>
            <person name="Eichinger L."/>
            <person name="Platzer M."/>
            <person name="Noegel A.A."/>
            <person name="Schaap P."/>
            <person name="Gloeckner G."/>
        </authorList>
    </citation>
    <scope>NUCLEOTIDE SEQUENCE [LARGE SCALE GENOMIC DNA]</scope>
    <source>
        <strain evidence="14">ATCC 26659 / Pp 5 / PN500</strain>
    </source>
</reference>
<dbReference type="AlphaFoldDB" id="D3B6T6"/>
<dbReference type="FunCoup" id="D3B6T6">
    <property type="interactions" value="58"/>
</dbReference>
<sequence>MNNHNFLEFYKICGLLKTTKRTGWVNNGIHLPESISDHMYRMSMFAMSLGDNTLGTDGKPIDRMKCMKMALVHDLGESLVGDFTPHDKITKEEKFNLEQNAMLKIKSTLNNDAGEEIYKLWLEYEEATTCEALLVKDFDKFEMILQALEYEKSQGKDLQSFFDSTRNRFKHPIFQDLAIKVEQERPKNNK</sequence>
<keyword evidence="10" id="KW-0378">Hydrolase</keyword>
<dbReference type="GO" id="GO:0009159">
    <property type="term" value="P:deoxyribonucleoside monophosphate catabolic process"/>
    <property type="evidence" value="ECO:0007669"/>
    <property type="project" value="UniProtKB-ARBA"/>
</dbReference>
<dbReference type="OMA" id="TWRLCLM"/>
<organism evidence="13 14">
    <name type="scientific">Heterostelium pallidum (strain ATCC 26659 / Pp 5 / PN500)</name>
    <name type="common">Cellular slime mold</name>
    <name type="synonym">Polysphondylium pallidum</name>
    <dbReference type="NCBI Taxonomy" id="670386"/>
    <lineage>
        <taxon>Eukaryota</taxon>
        <taxon>Amoebozoa</taxon>
        <taxon>Evosea</taxon>
        <taxon>Eumycetozoa</taxon>
        <taxon>Dictyostelia</taxon>
        <taxon>Acytosteliales</taxon>
        <taxon>Acytosteliaceae</taxon>
        <taxon>Heterostelium</taxon>
    </lineage>
</organism>
<comment type="catalytic activity">
    <reaction evidence="1">
        <text>a 2'-deoxyribonucleoside 5'-phosphate + H2O = a 2'-deoxyribonucleoside + phosphate</text>
        <dbReference type="Rhea" id="RHEA:36167"/>
        <dbReference type="ChEBI" id="CHEBI:15377"/>
        <dbReference type="ChEBI" id="CHEBI:18274"/>
        <dbReference type="ChEBI" id="CHEBI:43474"/>
        <dbReference type="ChEBI" id="CHEBI:65317"/>
        <dbReference type="EC" id="3.1.3.89"/>
    </reaction>
</comment>
<evidence type="ECO:0000313" key="14">
    <source>
        <dbReference type="Proteomes" id="UP000001396"/>
    </source>
</evidence>
<evidence type="ECO:0000256" key="3">
    <source>
        <dbReference type="ARBA" id="ARBA00001941"/>
    </source>
</evidence>
<comment type="cofactor">
    <cofactor evidence="4">
        <name>Mg(2+)</name>
        <dbReference type="ChEBI" id="CHEBI:18420"/>
    </cofactor>
</comment>
<evidence type="ECO:0000256" key="7">
    <source>
        <dbReference type="ARBA" id="ARBA00011738"/>
    </source>
</evidence>
<evidence type="ECO:0000256" key="9">
    <source>
        <dbReference type="ARBA" id="ARBA00022723"/>
    </source>
</evidence>